<feature type="transmembrane region" description="Helical" evidence="1">
    <location>
        <begin position="20"/>
        <end position="39"/>
    </location>
</feature>
<reference evidence="2" key="1">
    <citation type="submission" date="2014-11" db="EMBL/GenBank/DDBJ databases">
        <authorList>
            <person name="Amaro Gonzalez C."/>
        </authorList>
    </citation>
    <scope>NUCLEOTIDE SEQUENCE</scope>
</reference>
<accession>A0A0E9TEV2</accession>
<keyword evidence="1" id="KW-1133">Transmembrane helix</keyword>
<evidence type="ECO:0000313" key="2">
    <source>
        <dbReference type="EMBL" id="JAH52131.1"/>
    </source>
</evidence>
<keyword evidence="1" id="KW-0472">Membrane</keyword>
<keyword evidence="1" id="KW-0812">Transmembrane</keyword>
<reference evidence="2" key="2">
    <citation type="journal article" date="2015" name="Fish Shellfish Immunol.">
        <title>Early steps in the European eel (Anguilla anguilla)-Vibrio vulnificus interaction in the gills: Role of the RtxA13 toxin.</title>
        <authorList>
            <person name="Callol A."/>
            <person name="Pajuelo D."/>
            <person name="Ebbesson L."/>
            <person name="Teles M."/>
            <person name="MacKenzie S."/>
            <person name="Amaro C."/>
        </authorList>
    </citation>
    <scope>NUCLEOTIDE SEQUENCE</scope>
</reference>
<dbReference type="EMBL" id="GBXM01056446">
    <property type="protein sequence ID" value="JAH52131.1"/>
    <property type="molecule type" value="Transcribed_RNA"/>
</dbReference>
<name>A0A0E9TEV2_ANGAN</name>
<organism evidence="2">
    <name type="scientific">Anguilla anguilla</name>
    <name type="common">European freshwater eel</name>
    <name type="synonym">Muraena anguilla</name>
    <dbReference type="NCBI Taxonomy" id="7936"/>
    <lineage>
        <taxon>Eukaryota</taxon>
        <taxon>Metazoa</taxon>
        <taxon>Chordata</taxon>
        <taxon>Craniata</taxon>
        <taxon>Vertebrata</taxon>
        <taxon>Euteleostomi</taxon>
        <taxon>Actinopterygii</taxon>
        <taxon>Neopterygii</taxon>
        <taxon>Teleostei</taxon>
        <taxon>Anguilliformes</taxon>
        <taxon>Anguillidae</taxon>
        <taxon>Anguilla</taxon>
    </lineage>
</organism>
<protein>
    <submittedName>
        <fullName evidence="2">Uncharacterized protein</fullName>
    </submittedName>
</protein>
<proteinExistence type="predicted"/>
<dbReference type="AlphaFoldDB" id="A0A0E9TEV2"/>
<evidence type="ECO:0000256" key="1">
    <source>
        <dbReference type="SAM" id="Phobius"/>
    </source>
</evidence>
<sequence>MVTPNACLLSTRRYLVLNRLPELFAFLLGLFASFFKLMVL</sequence>